<dbReference type="InterPro" id="IPR014240">
    <property type="entry name" value="YteA"/>
</dbReference>
<dbReference type="EMBL" id="VIVN01000001">
    <property type="protein sequence ID" value="TWE08127.1"/>
    <property type="molecule type" value="Genomic_DNA"/>
</dbReference>
<dbReference type="PANTHER" id="PTHR33823">
    <property type="entry name" value="RNA POLYMERASE-BINDING TRANSCRIPTION FACTOR DKSA-RELATED"/>
    <property type="match status" value="1"/>
</dbReference>
<dbReference type="NCBIfam" id="TIGR02890">
    <property type="entry name" value="bacill_yteA"/>
    <property type="match status" value="1"/>
</dbReference>
<keyword evidence="3" id="KW-0862">Zinc</keyword>
<evidence type="ECO:0000313" key="6">
    <source>
        <dbReference type="EMBL" id="TWE08127.1"/>
    </source>
</evidence>
<reference evidence="6 7" key="1">
    <citation type="submission" date="2019-06" db="EMBL/GenBank/DDBJ databases">
        <title>Sorghum-associated microbial communities from plants grown in Nebraska, USA.</title>
        <authorList>
            <person name="Schachtman D."/>
        </authorList>
    </citation>
    <scope>NUCLEOTIDE SEQUENCE [LARGE SCALE GENOMIC DNA]</scope>
    <source>
        <strain evidence="6 7">2482</strain>
    </source>
</reference>
<dbReference type="InterPro" id="IPR000962">
    <property type="entry name" value="Znf_DskA_TraR"/>
</dbReference>
<keyword evidence="2" id="KW-0863">Zinc-finger</keyword>
<evidence type="ECO:0000256" key="1">
    <source>
        <dbReference type="ARBA" id="ARBA00022723"/>
    </source>
</evidence>
<dbReference type="SUPFAM" id="SSF57716">
    <property type="entry name" value="Glucocorticoid receptor-like (DNA-binding domain)"/>
    <property type="match status" value="1"/>
</dbReference>
<organism evidence="6 7">
    <name type="scientific">Neobacillus bataviensis</name>
    <dbReference type="NCBI Taxonomy" id="220685"/>
    <lineage>
        <taxon>Bacteria</taxon>
        <taxon>Bacillati</taxon>
        <taxon>Bacillota</taxon>
        <taxon>Bacilli</taxon>
        <taxon>Bacillales</taxon>
        <taxon>Bacillaceae</taxon>
        <taxon>Neobacillus</taxon>
    </lineage>
</organism>
<evidence type="ECO:0000313" key="7">
    <source>
        <dbReference type="Proteomes" id="UP000319671"/>
    </source>
</evidence>
<dbReference type="PANTHER" id="PTHR33823:SF4">
    <property type="entry name" value="GENERAL STRESS PROTEIN 16O"/>
    <property type="match status" value="1"/>
</dbReference>
<dbReference type="AlphaFoldDB" id="A0A561DXM5"/>
<sequence length="255" mass="29280">MLSTNQLKSLKKSLEEDKQAIKIHINVNRNMDSSIRETVGELSAYDNHPADLGTELFERERDFALEDHQDKELKKINTALEAIYKGTYGKCQVCGDEIPFERLEVLPSTLHCVNHSPETSNGEQSPVREHNLVRSEVNSFRHEAKLGVVDTQDSFREVARFGTSETPADLVGDYNNYNELYNRGRNEDSYSEDYETYSATDITGEQKTVLPSRKLEEYEELLDSKGIESKIGDIPYKMRDRYIDDQQDDKKTETP</sequence>
<evidence type="ECO:0000256" key="2">
    <source>
        <dbReference type="ARBA" id="ARBA00022771"/>
    </source>
</evidence>
<keyword evidence="1" id="KW-0479">Metal-binding</keyword>
<evidence type="ECO:0000259" key="5">
    <source>
        <dbReference type="Pfam" id="PF01258"/>
    </source>
</evidence>
<dbReference type="Gene3D" id="1.20.120.910">
    <property type="entry name" value="DksA, coiled-coil domain"/>
    <property type="match status" value="1"/>
</dbReference>
<proteinExistence type="predicted"/>
<dbReference type="Proteomes" id="UP000319671">
    <property type="component" value="Unassembled WGS sequence"/>
</dbReference>
<dbReference type="RefSeq" id="WP_144561867.1">
    <property type="nucleotide sequence ID" value="NZ_VIVN01000001.1"/>
</dbReference>
<feature type="zinc finger region" description="dksA C4-type" evidence="4">
    <location>
        <begin position="91"/>
        <end position="115"/>
    </location>
</feature>
<evidence type="ECO:0000256" key="4">
    <source>
        <dbReference type="PROSITE-ProRule" id="PRU00510"/>
    </source>
</evidence>
<protein>
    <submittedName>
        <fullName evidence="6">TraR/DksA family transcriptional regulator</fullName>
    </submittedName>
</protein>
<dbReference type="PROSITE" id="PS51128">
    <property type="entry name" value="ZF_DKSA_2"/>
    <property type="match status" value="1"/>
</dbReference>
<dbReference type="GO" id="GO:0008270">
    <property type="term" value="F:zinc ion binding"/>
    <property type="evidence" value="ECO:0007669"/>
    <property type="project" value="UniProtKB-KW"/>
</dbReference>
<dbReference type="SUPFAM" id="SSF109635">
    <property type="entry name" value="DnaK suppressor protein DksA, alpha-hairpin domain"/>
    <property type="match status" value="1"/>
</dbReference>
<evidence type="ECO:0000256" key="3">
    <source>
        <dbReference type="ARBA" id="ARBA00022833"/>
    </source>
</evidence>
<dbReference type="Pfam" id="PF01258">
    <property type="entry name" value="zf-dskA_traR"/>
    <property type="match status" value="1"/>
</dbReference>
<accession>A0A561DXM5</accession>
<gene>
    <name evidence="6" type="ORF">FB550_101141</name>
</gene>
<keyword evidence="7" id="KW-1185">Reference proteome</keyword>
<name>A0A561DXM5_9BACI</name>
<comment type="caution">
    <text evidence="6">The sequence shown here is derived from an EMBL/GenBank/DDBJ whole genome shotgun (WGS) entry which is preliminary data.</text>
</comment>
<dbReference type="InterPro" id="IPR037187">
    <property type="entry name" value="DnaK_N"/>
</dbReference>
<feature type="domain" description="Zinc finger DksA/TraR C4-type" evidence="5">
    <location>
        <begin position="86"/>
        <end position="114"/>
    </location>
</feature>